<feature type="domain" description="Muniscin C-terminal" evidence="7">
    <location>
        <begin position="685"/>
        <end position="950"/>
    </location>
</feature>
<dbReference type="Pfam" id="PF00611">
    <property type="entry name" value="FCH"/>
    <property type="match status" value="1"/>
</dbReference>
<reference evidence="8 9" key="1">
    <citation type="submission" date="2018-11" db="EMBL/GenBank/DDBJ databases">
        <title>Genome sequence of Apiotrichum porosum DSM 27194.</title>
        <authorList>
            <person name="Aliyu H."/>
            <person name="Gorte O."/>
            <person name="Ochsenreither K."/>
        </authorList>
    </citation>
    <scope>NUCLEOTIDE SEQUENCE [LARGE SCALE GENOMIC DNA]</scope>
    <source>
        <strain evidence="8 9">DSM 27194</strain>
    </source>
</reference>
<dbReference type="GO" id="GO:0007010">
    <property type="term" value="P:cytoskeleton organization"/>
    <property type="evidence" value="ECO:0007669"/>
    <property type="project" value="TreeGrafter"/>
</dbReference>
<protein>
    <recommendedName>
        <fullName evidence="10">MHD domain-containing protein</fullName>
    </recommendedName>
</protein>
<dbReference type="Pfam" id="PF10291">
    <property type="entry name" value="muHD"/>
    <property type="match status" value="1"/>
</dbReference>
<feature type="compositionally biased region" description="Polar residues" evidence="5">
    <location>
        <begin position="270"/>
        <end position="293"/>
    </location>
</feature>
<feature type="region of interest" description="Disordered" evidence="5">
    <location>
        <begin position="254"/>
        <end position="446"/>
    </location>
</feature>
<dbReference type="OrthoDB" id="1875751at2759"/>
<dbReference type="InterPro" id="IPR001060">
    <property type="entry name" value="FCH_dom"/>
</dbReference>
<name>A0A427XML6_9TREE</name>
<feature type="compositionally biased region" description="Polar residues" evidence="5">
    <location>
        <begin position="338"/>
        <end position="348"/>
    </location>
</feature>
<feature type="region of interest" description="Disordered" evidence="5">
    <location>
        <begin position="528"/>
        <end position="549"/>
    </location>
</feature>
<dbReference type="Proteomes" id="UP000279236">
    <property type="component" value="Unassembled WGS sequence"/>
</dbReference>
<dbReference type="AlphaFoldDB" id="A0A427XML6"/>
<keyword evidence="4" id="KW-0254">Endocytosis</keyword>
<evidence type="ECO:0000256" key="3">
    <source>
        <dbReference type="ARBA" id="ARBA00022553"/>
    </source>
</evidence>
<dbReference type="InterPro" id="IPR018808">
    <property type="entry name" value="Muniscin_C"/>
</dbReference>
<evidence type="ECO:0000259" key="7">
    <source>
        <dbReference type="Pfam" id="PF10291"/>
    </source>
</evidence>
<keyword evidence="3" id="KW-0597">Phosphoprotein</keyword>
<comment type="caution">
    <text evidence="8">The sequence shown here is derived from an EMBL/GenBank/DDBJ whole genome shotgun (WGS) entry which is preliminary data.</text>
</comment>
<proteinExistence type="predicted"/>
<dbReference type="Gene3D" id="1.20.1270.60">
    <property type="entry name" value="Arfaptin homology (AH) domain/BAR domain"/>
    <property type="match status" value="1"/>
</dbReference>
<dbReference type="GeneID" id="39594226"/>
<feature type="compositionally biased region" description="Low complexity" evidence="5">
    <location>
        <begin position="464"/>
        <end position="478"/>
    </location>
</feature>
<evidence type="ECO:0000256" key="2">
    <source>
        <dbReference type="ARBA" id="ARBA00022490"/>
    </source>
</evidence>
<feature type="region of interest" description="Disordered" evidence="5">
    <location>
        <begin position="462"/>
        <end position="486"/>
    </location>
</feature>
<dbReference type="PANTHER" id="PTHR23065:SF7">
    <property type="entry name" value="NOSTRIN, ISOFORM H"/>
    <property type="match status" value="1"/>
</dbReference>
<gene>
    <name evidence="8" type="ORF">EHS24_009683</name>
</gene>
<sequence length="956" mass="100180">MPPNASDTLPEDAWANAFNSASTRPVLNALSRRLQASNTHVHALSELYRERAVIEQEYSTKLAKLARSAEAGQLSGKGSVEWERHSAEAKLFDAVVADLQETSSVHSTLSAMLKSDFEQPVRDLPNKVASWRRIHDQEASLDRTLKDYEKTSGKLEKATAKKGSSKADQLSADLGQITSSLASLTPMVYTTFQKLDEERLRSLKEIVVRWATARADMATKDGERAEGSLTKLLSWETDDEVTSAGLRIASACGGRPGARSNTVNTVNTTAGASSVSSTPARRMSVHTTGTSGTADFGPRKANGSTHTVSSTTGGGGGGGFSGIKSMLTRKATVAGRQRSGSEAPSMRSTTRRPTDEMFSPLEEGEDESRSAGQQPPSIHRQHSDRPGGDVRPQTSGPPPPVDEEGFSIAPADRHRNPWEDPTELVPIPPAPSAAAPAATREVLTSSSTANGVSLPSAIFAEQRSASPDASQPSSAAGSIDGGPARLNLALSSTPIKEDEAERKAALAKMQQTLQMAPGAPTRRTTIARGRREARHTIQASPTENSPVSPEHMRALAQLGEDEEHLQNVSPTNTLSVRQDVIRKTSLSSLSSSRNPFESPALGSSAPTFNPTISSTTVTPQVAGAAGAALAGTAALGTAALRHSSTGADPAASAGLSATPTEIQSPATKAAAAVPTATTTSINVAPGLRATMVETVHAFIRQFASQRTVVTGEVHVSLAASTSRALPPAGSALHIRLTEFDALESVSPNPAFLVQVPDSPGEYYLNTDALAQATTYPETGEGLGPVLFKYHVLVPEGAETTVAPLILNPAFQIKNGETRMILHYRAQGSTTSDLGLAVTFPESPAVTTTQSKPVSGVWGAPADGSDGHQISWSLEEAKVGAEGKIVARFLTAAGSGQLAPTSVNAHFVVPNHLISGLGIEIVDGEGKELPTLHGWSFDDVSRSTVSGTYVGDVNLNP</sequence>
<evidence type="ECO:0008006" key="10">
    <source>
        <dbReference type="Google" id="ProtNLM"/>
    </source>
</evidence>
<evidence type="ECO:0000259" key="6">
    <source>
        <dbReference type="Pfam" id="PF00611"/>
    </source>
</evidence>
<evidence type="ECO:0000256" key="1">
    <source>
        <dbReference type="ARBA" id="ARBA00004496"/>
    </source>
</evidence>
<evidence type="ECO:0000313" key="9">
    <source>
        <dbReference type="Proteomes" id="UP000279236"/>
    </source>
</evidence>
<comment type="subcellular location">
    <subcellularLocation>
        <location evidence="1">Cytoplasm</location>
    </subcellularLocation>
</comment>
<dbReference type="SUPFAM" id="SSF103657">
    <property type="entry name" value="BAR/IMD domain-like"/>
    <property type="match status" value="1"/>
</dbReference>
<feature type="compositionally biased region" description="Gly residues" evidence="5">
    <location>
        <begin position="312"/>
        <end position="321"/>
    </location>
</feature>
<feature type="domain" description="FCH" evidence="6">
    <location>
        <begin position="28"/>
        <end position="107"/>
    </location>
</feature>
<organism evidence="8 9">
    <name type="scientific">Apiotrichum porosum</name>
    <dbReference type="NCBI Taxonomy" id="105984"/>
    <lineage>
        <taxon>Eukaryota</taxon>
        <taxon>Fungi</taxon>
        <taxon>Dikarya</taxon>
        <taxon>Basidiomycota</taxon>
        <taxon>Agaricomycotina</taxon>
        <taxon>Tremellomycetes</taxon>
        <taxon>Trichosporonales</taxon>
        <taxon>Trichosporonaceae</taxon>
        <taxon>Apiotrichum</taxon>
    </lineage>
</organism>
<accession>A0A427XML6</accession>
<dbReference type="STRING" id="105984.A0A427XML6"/>
<evidence type="ECO:0000256" key="4">
    <source>
        <dbReference type="ARBA" id="ARBA00022583"/>
    </source>
</evidence>
<feature type="region of interest" description="Disordered" evidence="5">
    <location>
        <begin position="586"/>
        <end position="607"/>
    </location>
</feature>
<keyword evidence="2" id="KW-0963">Cytoplasm</keyword>
<dbReference type="EMBL" id="RSCE01000009">
    <property type="protein sequence ID" value="RSH80012.1"/>
    <property type="molecule type" value="Genomic_DNA"/>
</dbReference>
<dbReference type="InterPro" id="IPR027267">
    <property type="entry name" value="AH/BAR_dom_sf"/>
</dbReference>
<dbReference type="PANTHER" id="PTHR23065">
    <property type="entry name" value="PROLINE-SERINE-THREONINE PHOSPHATASE INTERACTING PROTEIN 1"/>
    <property type="match status" value="1"/>
</dbReference>
<dbReference type="GO" id="GO:0120104">
    <property type="term" value="C:mitotic actomyosin contractile ring, proximal layer"/>
    <property type="evidence" value="ECO:0007669"/>
    <property type="project" value="TreeGrafter"/>
</dbReference>
<dbReference type="GO" id="GO:0009898">
    <property type="term" value="C:cytoplasmic side of plasma membrane"/>
    <property type="evidence" value="ECO:0007669"/>
    <property type="project" value="TreeGrafter"/>
</dbReference>
<evidence type="ECO:0000256" key="5">
    <source>
        <dbReference type="SAM" id="MobiDB-lite"/>
    </source>
</evidence>
<keyword evidence="9" id="KW-1185">Reference proteome</keyword>
<dbReference type="GO" id="GO:0006897">
    <property type="term" value="P:endocytosis"/>
    <property type="evidence" value="ECO:0007669"/>
    <property type="project" value="UniProtKB-KW"/>
</dbReference>
<dbReference type="RefSeq" id="XP_028475121.1">
    <property type="nucleotide sequence ID" value="XM_028624953.1"/>
</dbReference>
<dbReference type="GO" id="GO:0005543">
    <property type="term" value="F:phospholipid binding"/>
    <property type="evidence" value="ECO:0007669"/>
    <property type="project" value="TreeGrafter"/>
</dbReference>
<feature type="compositionally biased region" description="Polar residues" evidence="5">
    <location>
        <begin position="537"/>
        <end position="547"/>
    </location>
</feature>
<evidence type="ECO:0000313" key="8">
    <source>
        <dbReference type="EMBL" id="RSH80012.1"/>
    </source>
</evidence>